<protein>
    <recommendedName>
        <fullName evidence="3">DUF1376 domain-containing protein</fullName>
    </recommendedName>
</protein>
<gene>
    <name evidence="1" type="ORF">Nekkels1_89</name>
</gene>
<evidence type="ECO:0000313" key="2">
    <source>
        <dbReference type="Proteomes" id="UP000693689"/>
    </source>
</evidence>
<organism evidence="1 2">
    <name type="scientific">Cellulophaga phage Nekkels_1</name>
    <dbReference type="NCBI Taxonomy" id="2745692"/>
    <lineage>
        <taxon>Viruses</taxon>
        <taxon>Duplodnaviria</taxon>
        <taxon>Heunggongvirae</taxon>
        <taxon>Uroviricota</taxon>
        <taxon>Caudoviricetes</taxon>
        <taxon>Assiduviridae</taxon>
        <taxon>Nekkelsvirus</taxon>
        <taxon>Nekkelsvirus Nekkels</taxon>
    </lineage>
</organism>
<reference evidence="1 2" key="1">
    <citation type="submission" date="2020-07" db="EMBL/GenBank/DDBJ databases">
        <title>Highly diverse flavobacterial phages as mortality factor during North Sea spring blooms.</title>
        <authorList>
            <person name="Bartlau N."/>
            <person name="Wichels A."/>
            <person name="Krohne G."/>
            <person name="Adriaenssens E.M."/>
            <person name="Heins A."/>
            <person name="Fuchs B.M."/>
            <person name="Amann R."/>
            <person name="Moraru C."/>
        </authorList>
    </citation>
    <scope>NUCLEOTIDE SEQUENCE [LARGE SCALE GENOMIC DNA]</scope>
</reference>
<keyword evidence="2" id="KW-1185">Reference proteome</keyword>
<evidence type="ECO:0000313" key="1">
    <source>
        <dbReference type="EMBL" id="QQO97095.1"/>
    </source>
</evidence>
<proteinExistence type="predicted"/>
<dbReference type="EMBL" id="MT732443">
    <property type="protein sequence ID" value="QQO97095.1"/>
    <property type="molecule type" value="Genomic_DNA"/>
</dbReference>
<name>A0A8E4XZN1_9CAUD</name>
<dbReference type="Proteomes" id="UP000693689">
    <property type="component" value="Segment"/>
</dbReference>
<accession>A0A8E4XZN1</accession>
<evidence type="ECO:0008006" key="3">
    <source>
        <dbReference type="Google" id="ProtNLM"/>
    </source>
</evidence>
<sequence length="278" mass="32938">MAKDLPYFKFFCSEWNDGDITLEDYDVQGVFINICSYYWSKECDATKKLIYKRFKNEKDIVDYIVEEGFIKFNNEHLSIKFLDEQFTDLESSSKSKSLAGKKSAKIKKLRKEIDELCVSFSTEFNENLTNLQQEFNTNSTDLDFLNQHISTIKIRRDNKRKEEKRKDEMKEGLVEVSEINDNNFLNQDSIYPISRLKENYLSNEQVLNAVLNIKENKFRDLEHLKSRLDEYISHVLSGGQTSNTPKDFAKYFRNWNKKSLEINENKETKKAIKRQITF</sequence>